<comment type="subcellular location">
    <subcellularLocation>
        <location evidence="1">Cell membrane</location>
        <topology evidence="1">Multi-pass membrane protein</topology>
    </subcellularLocation>
</comment>
<proteinExistence type="inferred from homology"/>
<dbReference type="GO" id="GO:0140359">
    <property type="term" value="F:ABC-type transporter activity"/>
    <property type="evidence" value="ECO:0007669"/>
    <property type="project" value="InterPro"/>
</dbReference>
<feature type="compositionally biased region" description="Polar residues" evidence="8">
    <location>
        <begin position="573"/>
        <end position="586"/>
    </location>
</feature>
<evidence type="ECO:0000256" key="6">
    <source>
        <dbReference type="ARBA" id="ARBA00022989"/>
    </source>
</evidence>
<dbReference type="RefSeq" id="WP_119541265.1">
    <property type="nucleotide sequence ID" value="NZ_QYRN01000010.1"/>
</dbReference>
<dbReference type="Gene3D" id="3.40.50.300">
    <property type="entry name" value="P-loop containing nucleotide triphosphate hydrolases"/>
    <property type="match status" value="1"/>
</dbReference>
<dbReference type="GO" id="GO:0034040">
    <property type="term" value="F:ATPase-coupled lipid transmembrane transporter activity"/>
    <property type="evidence" value="ECO:0007669"/>
    <property type="project" value="TreeGrafter"/>
</dbReference>
<dbReference type="SUPFAM" id="SSF90123">
    <property type="entry name" value="ABC transporter transmembrane region"/>
    <property type="match status" value="1"/>
</dbReference>
<dbReference type="PROSITE" id="PS50929">
    <property type="entry name" value="ABC_TM1F"/>
    <property type="match status" value="1"/>
</dbReference>
<dbReference type="CDD" id="cd18586">
    <property type="entry name" value="ABC_6TM_PrtD_like"/>
    <property type="match status" value="1"/>
</dbReference>
<evidence type="ECO:0000256" key="3">
    <source>
        <dbReference type="ARBA" id="ARBA00022692"/>
    </source>
</evidence>
<evidence type="ECO:0000259" key="11">
    <source>
        <dbReference type="PROSITE" id="PS50929"/>
    </source>
</evidence>
<feature type="region of interest" description="Disordered" evidence="8">
    <location>
        <begin position="565"/>
        <end position="586"/>
    </location>
</feature>
<feature type="transmembrane region" description="Helical" evidence="9">
    <location>
        <begin position="21"/>
        <end position="43"/>
    </location>
</feature>
<dbReference type="GO" id="GO:0005886">
    <property type="term" value="C:plasma membrane"/>
    <property type="evidence" value="ECO:0007669"/>
    <property type="project" value="UniProtKB-SubCell"/>
</dbReference>
<comment type="similarity">
    <text evidence="2">Belongs to the ABC transporter superfamily.</text>
</comment>
<dbReference type="Pfam" id="PF00005">
    <property type="entry name" value="ABC_tran"/>
    <property type="match status" value="1"/>
</dbReference>
<reference evidence="13" key="1">
    <citation type="submission" date="2018-09" db="EMBL/GenBank/DDBJ databases">
        <authorList>
            <person name="Tuo L."/>
        </authorList>
    </citation>
    <scope>NUCLEOTIDE SEQUENCE [LARGE SCALE GENOMIC DNA]</scope>
    <source>
        <strain evidence="13">M2BS4Y-1</strain>
    </source>
</reference>
<dbReference type="PROSITE" id="PS51257">
    <property type="entry name" value="PROKAR_LIPOPROTEIN"/>
    <property type="match status" value="1"/>
</dbReference>
<dbReference type="InterPro" id="IPR027417">
    <property type="entry name" value="P-loop_NTPase"/>
</dbReference>
<evidence type="ECO:0000313" key="13">
    <source>
        <dbReference type="Proteomes" id="UP000265750"/>
    </source>
</evidence>
<dbReference type="GO" id="GO:0030253">
    <property type="term" value="P:protein secretion by the type I secretion system"/>
    <property type="evidence" value="ECO:0007669"/>
    <property type="project" value="InterPro"/>
</dbReference>
<keyword evidence="13" id="KW-1185">Reference proteome</keyword>
<organism evidence="12 13">
    <name type="scientific">Aureimonas flava</name>
    <dbReference type="NCBI Taxonomy" id="2320271"/>
    <lineage>
        <taxon>Bacteria</taxon>
        <taxon>Pseudomonadati</taxon>
        <taxon>Pseudomonadota</taxon>
        <taxon>Alphaproteobacteria</taxon>
        <taxon>Hyphomicrobiales</taxon>
        <taxon>Aurantimonadaceae</taxon>
        <taxon>Aureimonas</taxon>
    </lineage>
</organism>
<evidence type="ECO:0000256" key="8">
    <source>
        <dbReference type="SAM" id="MobiDB-lite"/>
    </source>
</evidence>
<dbReference type="PROSITE" id="PS00211">
    <property type="entry name" value="ABC_TRANSPORTER_1"/>
    <property type="match status" value="1"/>
</dbReference>
<dbReference type="PANTHER" id="PTHR24221:SF248">
    <property type="entry name" value="ABC TRANSPORTER TRANSMEMBRANE REGION"/>
    <property type="match status" value="1"/>
</dbReference>
<evidence type="ECO:0000256" key="9">
    <source>
        <dbReference type="SAM" id="Phobius"/>
    </source>
</evidence>
<keyword evidence="3 9" id="KW-0812">Transmembrane</keyword>
<evidence type="ECO:0000313" key="12">
    <source>
        <dbReference type="EMBL" id="RIX98430.1"/>
    </source>
</evidence>
<feature type="transmembrane region" description="Helical" evidence="9">
    <location>
        <begin position="159"/>
        <end position="177"/>
    </location>
</feature>
<dbReference type="GO" id="GO:0005524">
    <property type="term" value="F:ATP binding"/>
    <property type="evidence" value="ECO:0007669"/>
    <property type="project" value="UniProtKB-KW"/>
</dbReference>
<protein>
    <submittedName>
        <fullName evidence="12">Type I secretion system permease/ATPase</fullName>
    </submittedName>
</protein>
<evidence type="ECO:0000256" key="1">
    <source>
        <dbReference type="ARBA" id="ARBA00004651"/>
    </source>
</evidence>
<feature type="domain" description="ABC transmembrane type-1" evidence="11">
    <location>
        <begin position="22"/>
        <end position="299"/>
    </location>
</feature>
<keyword evidence="5" id="KW-0067">ATP-binding</keyword>
<feature type="transmembrane region" description="Helical" evidence="9">
    <location>
        <begin position="254"/>
        <end position="279"/>
    </location>
</feature>
<accession>A0A3A1WF95</accession>
<evidence type="ECO:0000259" key="10">
    <source>
        <dbReference type="PROSITE" id="PS50893"/>
    </source>
</evidence>
<dbReference type="InterPro" id="IPR047957">
    <property type="entry name" value="ABC_AprD-like_6TM"/>
</dbReference>
<sequence>MKRPGRNLELLRAIGTCRWAFVGIALLSCVLNVLFLTGSFYMLEVYDRVLPSGSVPTLVGLAMIVAVLYVFQGLIDAIRGRLLARVGTAVDAQLNGRTLQALTRLPLMTAGVDSTQPSRDLDTIRNFLASPAPTALFDLPWIPFYLVICFAFHPAIGWAATVGGLILVVIALFTEILSRKPVETAYVLGRQRSTLSDTFRRNAEVLRAMGMEGRLGQTWTSINDQLASAQQRSADLNAALGSTSKVTRMMLQSAVLTVGAYLVIDGLATGGIIIASSILSARALAPVELAIGQWRSFISARTSWQRLSGILQHLPVAAEPLDLPRPSRQLSVENLSVAPPSGRLPIVRDASFRAKAGDGIGIIGQSASGKSSLVRAIVGAWAPLHGAVRLDGASIDQWSPDRLGVHVGYLPQELQLFPGTVAQNIARFDPTATPEEIVEAATAAGVHEMIVRLPDGYETTTGESGLGLSVGQRQRIGLARALFRKPFLVVLDEPNSNLDADGEVALTNALAGVRLRGGIVIVVAHRPSALVAMNLVLMMANGRVQAFGDKDDILGRVLAPVPAASAVADGRPSPQQIRQNPQAESA</sequence>
<dbReference type="InterPro" id="IPR010128">
    <property type="entry name" value="ATPase_T1SS_PrtD-like"/>
</dbReference>
<dbReference type="EMBL" id="QYRN01000010">
    <property type="protein sequence ID" value="RIX98430.1"/>
    <property type="molecule type" value="Genomic_DNA"/>
</dbReference>
<comment type="caution">
    <text evidence="12">The sequence shown here is derived from an EMBL/GenBank/DDBJ whole genome shotgun (WGS) entry which is preliminary data.</text>
</comment>
<dbReference type="Proteomes" id="UP000265750">
    <property type="component" value="Unassembled WGS sequence"/>
</dbReference>
<feature type="domain" description="ABC transporter" evidence="10">
    <location>
        <begin position="330"/>
        <end position="566"/>
    </location>
</feature>
<dbReference type="InterPro" id="IPR011527">
    <property type="entry name" value="ABC1_TM_dom"/>
</dbReference>
<feature type="transmembrane region" description="Helical" evidence="9">
    <location>
        <begin position="135"/>
        <end position="153"/>
    </location>
</feature>
<dbReference type="GO" id="GO:0016887">
    <property type="term" value="F:ATP hydrolysis activity"/>
    <property type="evidence" value="ECO:0007669"/>
    <property type="project" value="InterPro"/>
</dbReference>
<dbReference type="OrthoDB" id="9808328at2"/>
<dbReference type="SMART" id="SM00382">
    <property type="entry name" value="AAA"/>
    <property type="match status" value="1"/>
</dbReference>
<dbReference type="PROSITE" id="PS50893">
    <property type="entry name" value="ABC_TRANSPORTER_2"/>
    <property type="match status" value="1"/>
</dbReference>
<dbReference type="PANTHER" id="PTHR24221">
    <property type="entry name" value="ATP-BINDING CASSETTE SUB-FAMILY B"/>
    <property type="match status" value="1"/>
</dbReference>
<evidence type="ECO:0000256" key="7">
    <source>
        <dbReference type="ARBA" id="ARBA00023136"/>
    </source>
</evidence>
<dbReference type="NCBIfam" id="TIGR01842">
    <property type="entry name" value="type_I_sec_PrtD"/>
    <property type="match status" value="1"/>
</dbReference>
<dbReference type="AlphaFoldDB" id="A0A3A1WF95"/>
<dbReference type="InterPro" id="IPR003593">
    <property type="entry name" value="AAA+_ATPase"/>
</dbReference>
<evidence type="ECO:0000256" key="4">
    <source>
        <dbReference type="ARBA" id="ARBA00022741"/>
    </source>
</evidence>
<dbReference type="InterPro" id="IPR003439">
    <property type="entry name" value="ABC_transporter-like_ATP-bd"/>
</dbReference>
<gene>
    <name evidence="12" type="ORF">D3218_16960</name>
</gene>
<dbReference type="SUPFAM" id="SSF52540">
    <property type="entry name" value="P-loop containing nucleoside triphosphate hydrolases"/>
    <property type="match status" value="1"/>
</dbReference>
<dbReference type="Pfam" id="PF00664">
    <property type="entry name" value="ABC_membrane"/>
    <property type="match status" value="1"/>
</dbReference>
<dbReference type="Gene3D" id="1.20.1560.10">
    <property type="entry name" value="ABC transporter type 1, transmembrane domain"/>
    <property type="match status" value="1"/>
</dbReference>
<evidence type="ECO:0000256" key="2">
    <source>
        <dbReference type="ARBA" id="ARBA00005417"/>
    </source>
</evidence>
<name>A0A3A1WF95_9HYPH</name>
<evidence type="ECO:0000256" key="5">
    <source>
        <dbReference type="ARBA" id="ARBA00022840"/>
    </source>
</evidence>
<dbReference type="InterPro" id="IPR039421">
    <property type="entry name" value="Type_1_exporter"/>
</dbReference>
<feature type="transmembrane region" description="Helical" evidence="9">
    <location>
        <begin position="55"/>
        <end position="75"/>
    </location>
</feature>
<keyword evidence="6 9" id="KW-1133">Transmembrane helix</keyword>
<dbReference type="GO" id="GO:0030256">
    <property type="term" value="C:type I protein secretion system complex"/>
    <property type="evidence" value="ECO:0007669"/>
    <property type="project" value="InterPro"/>
</dbReference>
<dbReference type="InterPro" id="IPR036640">
    <property type="entry name" value="ABC1_TM_sf"/>
</dbReference>
<dbReference type="InterPro" id="IPR017871">
    <property type="entry name" value="ABC_transporter-like_CS"/>
</dbReference>
<keyword evidence="7 9" id="KW-0472">Membrane</keyword>
<keyword evidence="4" id="KW-0547">Nucleotide-binding</keyword>